<evidence type="ECO:0000313" key="2">
    <source>
        <dbReference type="EMBL" id="SUM58115.1"/>
    </source>
</evidence>
<dbReference type="STRING" id="569857.TP70_10510"/>
<keyword evidence="3" id="KW-1185">Reference proteome</keyword>
<dbReference type="Proteomes" id="UP000032366">
    <property type="component" value="Unassembled WGS sequence"/>
</dbReference>
<protein>
    <submittedName>
        <fullName evidence="2">Uncharacterized protein</fullName>
    </submittedName>
</protein>
<evidence type="ECO:0000313" key="1">
    <source>
        <dbReference type="EMBL" id="KIX89913.1"/>
    </source>
</evidence>
<dbReference type="RefSeq" id="WP_044361526.1">
    <property type="nucleotide sequence ID" value="NZ_JXWY01000135.1"/>
</dbReference>
<accession>A0A0D6XPY9</accession>
<name>A0A0D6XPY9_9STAP</name>
<dbReference type="OrthoDB" id="2419066at2"/>
<dbReference type="Proteomes" id="UP000254100">
    <property type="component" value="Unassembled WGS sequence"/>
</dbReference>
<evidence type="ECO:0000313" key="3">
    <source>
        <dbReference type="Proteomes" id="UP000032366"/>
    </source>
</evidence>
<reference evidence="2 4" key="2">
    <citation type="submission" date="2018-06" db="EMBL/GenBank/DDBJ databases">
        <authorList>
            <consortium name="Pathogen Informatics"/>
            <person name="Doyle S."/>
        </authorList>
    </citation>
    <scope>NUCLEOTIDE SEQUENCE [LARGE SCALE GENOMIC DNA]</scope>
    <source>
        <strain evidence="2 4">NCTC13832</strain>
    </source>
</reference>
<evidence type="ECO:0000313" key="4">
    <source>
        <dbReference type="Proteomes" id="UP000254100"/>
    </source>
</evidence>
<proteinExistence type="predicted"/>
<dbReference type="AlphaFoldDB" id="A0A0D6XPY9"/>
<reference evidence="1 3" key="1">
    <citation type="submission" date="2015-01" db="EMBL/GenBank/DDBJ databases">
        <authorList>
            <person name="Guo J."/>
        </authorList>
    </citation>
    <scope>NUCLEOTIDE SEQUENCE [LARGE SCALE GENOMIC DNA]</scope>
    <source>
        <strain evidence="1 3">DSM 22147</strain>
    </source>
</reference>
<gene>
    <name evidence="2" type="ORF">NCTC13832_01862</name>
    <name evidence="1" type="ORF">TP70_10510</name>
</gene>
<dbReference type="EMBL" id="JXWY01000135">
    <property type="protein sequence ID" value="KIX89913.1"/>
    <property type="molecule type" value="Genomic_DNA"/>
</dbReference>
<organism evidence="2 4">
    <name type="scientific">Staphylococcus microti</name>
    <dbReference type="NCBI Taxonomy" id="569857"/>
    <lineage>
        <taxon>Bacteria</taxon>
        <taxon>Bacillati</taxon>
        <taxon>Bacillota</taxon>
        <taxon>Bacilli</taxon>
        <taxon>Bacillales</taxon>
        <taxon>Staphylococcaceae</taxon>
        <taxon>Staphylococcus</taxon>
    </lineage>
</organism>
<sequence>MKYFVTKEWEGPGPVVDFIFHVNGEKIKYYLYLDYVEEISYLFLKYNKNYFFAGVSDYTTEDLVGMLKYTYSKPLGNEEPIMREWRYILKDILSQDPNARLDFEGV</sequence>
<dbReference type="EMBL" id="UHDT01000001">
    <property type="protein sequence ID" value="SUM58115.1"/>
    <property type="molecule type" value="Genomic_DNA"/>
</dbReference>